<organism evidence="2 3">
    <name type="scientific">Microbispora siamensis</name>
    <dbReference type="NCBI Taxonomy" id="564413"/>
    <lineage>
        <taxon>Bacteria</taxon>
        <taxon>Bacillati</taxon>
        <taxon>Actinomycetota</taxon>
        <taxon>Actinomycetes</taxon>
        <taxon>Streptosporangiales</taxon>
        <taxon>Streptosporangiaceae</taxon>
        <taxon>Microbispora</taxon>
    </lineage>
</organism>
<evidence type="ECO:0000313" key="2">
    <source>
        <dbReference type="EMBL" id="GIH63872.1"/>
    </source>
</evidence>
<evidence type="ECO:0000256" key="1">
    <source>
        <dbReference type="SAM" id="MobiDB-lite"/>
    </source>
</evidence>
<keyword evidence="3" id="KW-1185">Reference proteome</keyword>
<reference evidence="2 3" key="1">
    <citation type="submission" date="2021-01" db="EMBL/GenBank/DDBJ databases">
        <title>Whole genome shotgun sequence of Microbispora siamensis NBRC 104113.</title>
        <authorList>
            <person name="Komaki H."/>
            <person name="Tamura T."/>
        </authorList>
    </citation>
    <scope>NUCLEOTIDE SEQUENCE [LARGE SCALE GENOMIC DNA]</scope>
    <source>
        <strain evidence="2 3">NBRC 104113</strain>
    </source>
</reference>
<sequence length="74" mass="7893">MVSPVVPSEMPKSAPMAGSRPMGRISLVTMVKMPSMSEVTASQPMRGERGRVSVIVDMGPFGQVRVEGVHPAKQ</sequence>
<proteinExistence type="predicted"/>
<feature type="region of interest" description="Disordered" evidence="1">
    <location>
        <begin position="1"/>
        <end position="21"/>
    </location>
</feature>
<dbReference type="EMBL" id="BOOF01000028">
    <property type="protein sequence ID" value="GIH63872.1"/>
    <property type="molecule type" value="Genomic_DNA"/>
</dbReference>
<dbReference type="Proteomes" id="UP000660454">
    <property type="component" value="Unassembled WGS sequence"/>
</dbReference>
<gene>
    <name evidence="2" type="ORF">Msi02_46890</name>
</gene>
<evidence type="ECO:0000313" key="3">
    <source>
        <dbReference type="Proteomes" id="UP000660454"/>
    </source>
</evidence>
<accession>A0ABQ4GR19</accession>
<name>A0ABQ4GR19_9ACTN</name>
<comment type="caution">
    <text evidence="2">The sequence shown here is derived from an EMBL/GenBank/DDBJ whole genome shotgun (WGS) entry which is preliminary data.</text>
</comment>
<protein>
    <submittedName>
        <fullName evidence="2">Uncharacterized protein</fullName>
    </submittedName>
</protein>